<keyword evidence="2" id="KW-0472">Membrane</keyword>
<feature type="transmembrane region" description="Helical" evidence="2">
    <location>
        <begin position="573"/>
        <end position="594"/>
    </location>
</feature>
<accession>A0AAN9VNN0</accession>
<dbReference type="SMART" id="SM00703">
    <property type="entry name" value="NRF"/>
    <property type="match status" value="1"/>
</dbReference>
<sequence length="644" mass="70866">MQAGVHPGAQAMQDASVRVPEGLLKRSWTHFGNWKECVDVRDVPSAGGGGGSFHGQMCMVKLYPTLTGSAARADARAGLDPGMVKILLNMLNYRSGQCVPSTCSAREVQQLFEPLTVGLPTVAGIQINVSVTEDDCTTRDRPALDATDWVGVAVLLCMGAIMVISTAYDVWVPAARKRALLAAFSVVSNGRKLLAMPRQGGDQTLSCLHGIRFISMAWVVLGHRYMASATVPAVNGSFTSTFFKDWYRIGITNATVSVDTFFLVSGLLVGYLFFQKAPAKRRLNVPMYYLHRYLRLTPALAMMVLLSATVAFHVGWGPQWTTKMMTNREGCRENWWSVLLYIGNYIGLQKQCVPQSWYLMVDMQLHWLSPLALILLARKPRLGLIVLAVLCVAGLVGNFVFSYVEDLAGSAAAIGDDDERKHWNRWFYFPTFTRFVPYLEGLALGFVMGNQRLRVDKPIKLRLVYCYLAWLLVAALMLVPLGTGYNIVQYPGVDRLPTAFYNALHRPAWALGIGGVAYLCATGNGGPVNTLLSWYGFQVLGRFSYCVYLVHMILQDMQVASMKTIAYLSDSTILSQFAGDLLLSIIIGGVLSLMCESPFLIIEKELFGRFQGKGNASKDANAQAQASPSIPPMAIGEEKSVKEH</sequence>
<feature type="transmembrane region" description="Helical" evidence="2">
    <location>
        <begin position="508"/>
        <end position="525"/>
    </location>
</feature>
<feature type="transmembrane region" description="Helical" evidence="2">
    <location>
        <begin position="532"/>
        <end position="553"/>
    </location>
</feature>
<feature type="domain" description="Nose resistant-to-fluoxetine protein N-terminal" evidence="3">
    <location>
        <begin position="1"/>
        <end position="138"/>
    </location>
</feature>
<dbReference type="EMBL" id="JAZDUA010000139">
    <property type="protein sequence ID" value="KAK7866691.1"/>
    <property type="molecule type" value="Genomic_DNA"/>
</dbReference>
<gene>
    <name evidence="4" type="ORF">R5R35_003232</name>
</gene>
<keyword evidence="2" id="KW-1133">Transmembrane helix</keyword>
<keyword evidence="5" id="KW-1185">Reference proteome</keyword>
<feature type="region of interest" description="Disordered" evidence="1">
    <location>
        <begin position="616"/>
        <end position="644"/>
    </location>
</feature>
<feature type="transmembrane region" description="Helical" evidence="2">
    <location>
        <begin position="246"/>
        <end position="273"/>
    </location>
</feature>
<name>A0AAN9VNN0_9ORTH</name>
<feature type="transmembrane region" description="Helical" evidence="2">
    <location>
        <begin position="467"/>
        <end position="488"/>
    </location>
</feature>
<evidence type="ECO:0000256" key="2">
    <source>
        <dbReference type="SAM" id="Phobius"/>
    </source>
</evidence>
<feature type="compositionally biased region" description="Polar residues" evidence="1">
    <location>
        <begin position="618"/>
        <end position="628"/>
    </location>
</feature>
<dbReference type="PANTHER" id="PTHR11161:SF0">
    <property type="entry name" value="O-ACYLTRANSFERASE LIKE PROTEIN"/>
    <property type="match status" value="1"/>
</dbReference>
<dbReference type="Proteomes" id="UP001378592">
    <property type="component" value="Unassembled WGS sequence"/>
</dbReference>
<comment type="caution">
    <text evidence="4">The sequence shown here is derived from an EMBL/GenBank/DDBJ whole genome shotgun (WGS) entry which is preliminary data.</text>
</comment>
<evidence type="ECO:0000313" key="5">
    <source>
        <dbReference type="Proteomes" id="UP001378592"/>
    </source>
</evidence>
<dbReference type="Pfam" id="PF01757">
    <property type="entry name" value="Acyl_transf_3"/>
    <property type="match status" value="1"/>
</dbReference>
<feature type="transmembrane region" description="Helical" evidence="2">
    <location>
        <begin position="384"/>
        <end position="404"/>
    </location>
</feature>
<feature type="transmembrane region" description="Helical" evidence="2">
    <location>
        <begin position="426"/>
        <end position="447"/>
    </location>
</feature>
<feature type="transmembrane region" description="Helical" evidence="2">
    <location>
        <begin position="293"/>
        <end position="316"/>
    </location>
</feature>
<proteinExistence type="predicted"/>
<evidence type="ECO:0000259" key="3">
    <source>
        <dbReference type="SMART" id="SM00703"/>
    </source>
</evidence>
<evidence type="ECO:0000256" key="1">
    <source>
        <dbReference type="SAM" id="MobiDB-lite"/>
    </source>
</evidence>
<organism evidence="4 5">
    <name type="scientific">Gryllus longicercus</name>
    <dbReference type="NCBI Taxonomy" id="2509291"/>
    <lineage>
        <taxon>Eukaryota</taxon>
        <taxon>Metazoa</taxon>
        <taxon>Ecdysozoa</taxon>
        <taxon>Arthropoda</taxon>
        <taxon>Hexapoda</taxon>
        <taxon>Insecta</taxon>
        <taxon>Pterygota</taxon>
        <taxon>Neoptera</taxon>
        <taxon>Polyneoptera</taxon>
        <taxon>Orthoptera</taxon>
        <taxon>Ensifera</taxon>
        <taxon>Gryllidea</taxon>
        <taxon>Grylloidea</taxon>
        <taxon>Gryllidae</taxon>
        <taxon>Gryllinae</taxon>
        <taxon>Gryllus</taxon>
    </lineage>
</organism>
<dbReference type="InterPro" id="IPR002656">
    <property type="entry name" value="Acyl_transf_3_dom"/>
</dbReference>
<dbReference type="Pfam" id="PF20146">
    <property type="entry name" value="NRF"/>
    <property type="match status" value="1"/>
</dbReference>
<dbReference type="InterPro" id="IPR006621">
    <property type="entry name" value="Nose-resist-to-fluoxetine_N"/>
</dbReference>
<protein>
    <recommendedName>
        <fullName evidence="3">Nose resistant-to-fluoxetine protein N-terminal domain-containing protein</fullName>
    </recommendedName>
</protein>
<dbReference type="PANTHER" id="PTHR11161">
    <property type="entry name" value="O-ACYLTRANSFERASE"/>
    <property type="match status" value="1"/>
</dbReference>
<feature type="transmembrane region" description="Helical" evidence="2">
    <location>
        <begin position="149"/>
        <end position="171"/>
    </location>
</feature>
<reference evidence="4 5" key="1">
    <citation type="submission" date="2024-03" db="EMBL/GenBank/DDBJ databases">
        <title>The genome assembly and annotation of the cricket Gryllus longicercus Weissman &amp; Gray.</title>
        <authorList>
            <person name="Szrajer S."/>
            <person name="Gray D."/>
            <person name="Ylla G."/>
        </authorList>
    </citation>
    <scope>NUCLEOTIDE SEQUENCE [LARGE SCALE GENOMIC DNA]</scope>
    <source>
        <strain evidence="4">DAG 2021-001</strain>
        <tissue evidence="4">Whole body minus gut</tissue>
    </source>
</reference>
<dbReference type="AlphaFoldDB" id="A0AAN9VNN0"/>
<dbReference type="GO" id="GO:0016747">
    <property type="term" value="F:acyltransferase activity, transferring groups other than amino-acyl groups"/>
    <property type="evidence" value="ECO:0007669"/>
    <property type="project" value="InterPro"/>
</dbReference>
<keyword evidence="2" id="KW-0812">Transmembrane</keyword>
<dbReference type="InterPro" id="IPR052728">
    <property type="entry name" value="O2_lipid_transport_reg"/>
</dbReference>
<feature type="transmembrane region" description="Helical" evidence="2">
    <location>
        <begin position="357"/>
        <end position="377"/>
    </location>
</feature>
<evidence type="ECO:0000313" key="4">
    <source>
        <dbReference type="EMBL" id="KAK7866691.1"/>
    </source>
</evidence>